<feature type="region of interest" description="Disordered" evidence="1">
    <location>
        <begin position="486"/>
        <end position="516"/>
    </location>
</feature>
<accession>A0ABR8X3X6</accession>
<evidence type="ECO:0008006" key="4">
    <source>
        <dbReference type="Google" id="ProtNLM"/>
    </source>
</evidence>
<evidence type="ECO:0000313" key="2">
    <source>
        <dbReference type="EMBL" id="MBD8023872.1"/>
    </source>
</evidence>
<evidence type="ECO:0000313" key="3">
    <source>
        <dbReference type="Proteomes" id="UP000602532"/>
    </source>
</evidence>
<protein>
    <recommendedName>
        <fullName evidence="4">Flp pilus-assembly TadG-like N-terminal domain-containing protein</fullName>
    </recommendedName>
</protein>
<comment type="caution">
    <text evidence="2">The sequence shown here is derived from an EMBL/GenBank/DDBJ whole genome shotgun (WGS) entry which is preliminary data.</text>
</comment>
<gene>
    <name evidence="2" type="ORF">H9622_09735</name>
</gene>
<reference evidence="2 3" key="1">
    <citation type="submission" date="2020-08" db="EMBL/GenBank/DDBJ databases">
        <title>A Genomic Blueprint of the Chicken Gut Microbiome.</title>
        <authorList>
            <person name="Gilroy R."/>
            <person name="Ravi A."/>
            <person name="Getino M."/>
            <person name="Pursley I."/>
            <person name="Horton D.L."/>
            <person name="Alikhan N.-F."/>
            <person name="Baker D."/>
            <person name="Gharbi K."/>
            <person name="Hall N."/>
            <person name="Watson M."/>
            <person name="Adriaenssens E.M."/>
            <person name="Foster-Nyarko E."/>
            <person name="Jarju S."/>
            <person name="Secka A."/>
            <person name="Antonio M."/>
            <person name="Oren A."/>
            <person name="Chaudhuri R."/>
            <person name="La Ragione R.M."/>
            <person name="Hildebrand F."/>
            <person name="Pallen M.J."/>
        </authorList>
    </citation>
    <scope>NUCLEOTIDE SEQUENCE [LARGE SCALE GENOMIC DNA]</scope>
    <source>
        <strain evidence="2 3">Sa1CUA4</strain>
    </source>
</reference>
<name>A0ABR8X3X6_9MICO</name>
<evidence type="ECO:0000256" key="1">
    <source>
        <dbReference type="SAM" id="MobiDB-lite"/>
    </source>
</evidence>
<dbReference type="RefSeq" id="WP_191766207.1">
    <property type="nucleotide sequence ID" value="NZ_JACSPM010000003.1"/>
</dbReference>
<keyword evidence="3" id="KW-1185">Reference proteome</keyword>
<sequence>MLAMTDRTRGDRDGGSTLVSVLVIMLVLSVGALTLAAIVTNTTGILVDSRSTAQSRAAADAGLADAIARAGRDDVCGAPLTPAAAFANGATYSVERDCTVSDRVRFTSTGTTPDGSRTVTEAVFEIPPAPAPLMKEPALVTRAPLDLSALTIKSVDPADPATVWVVPDAGVSGDFSCNSGGAIAGSVYLPAGTVFGAGGCEVQGDVYAEKSVTIGSGTEIRGDLVSLNGSVSITGGNTIDGSIYAKGDVNGSGLSGRFVESIHAVGNLNLAGGAPVARDRITYGGAFTYPHSGHDAWAVNSVRKTVVSPPQLPTAPAWEGFTQAELDALVASKLFTKVSWAGACTHSWNHPMKSVLESLTAPTLVDASGCTRVDLPGQWSDLKVKTDIIFVAPSFNLVGQNFISGDGNEHRIWMISPEVPGRNCAPVPVINAQGVKMSPMGSSKISGMIFTQCTVYFANASENWQGSIHAGTMTGKPNFWYKPVGFPGKEPPGAEDEDGGDAQPAIGRLISLRDLP</sequence>
<dbReference type="EMBL" id="JACSPM010000003">
    <property type="protein sequence ID" value="MBD8023872.1"/>
    <property type="molecule type" value="Genomic_DNA"/>
</dbReference>
<dbReference type="Proteomes" id="UP000602532">
    <property type="component" value="Unassembled WGS sequence"/>
</dbReference>
<proteinExistence type="predicted"/>
<organism evidence="2 3">
    <name type="scientific">Microbacterium gallinarum</name>
    <dbReference type="NCBI Taxonomy" id="2762209"/>
    <lineage>
        <taxon>Bacteria</taxon>
        <taxon>Bacillati</taxon>
        <taxon>Actinomycetota</taxon>
        <taxon>Actinomycetes</taxon>
        <taxon>Micrococcales</taxon>
        <taxon>Microbacteriaceae</taxon>
        <taxon>Microbacterium</taxon>
    </lineage>
</organism>